<evidence type="ECO:0000313" key="2">
    <source>
        <dbReference type="Proteomes" id="UP001652741"/>
    </source>
</evidence>
<evidence type="ECO:0000313" key="3">
    <source>
        <dbReference type="RefSeq" id="XP_014003792.1"/>
    </source>
</evidence>
<feature type="compositionally biased region" description="Basic and acidic residues" evidence="1">
    <location>
        <begin position="1"/>
        <end position="13"/>
    </location>
</feature>
<organism evidence="2 3">
    <name type="scientific">Salmo salar</name>
    <name type="common">Atlantic salmon</name>
    <dbReference type="NCBI Taxonomy" id="8030"/>
    <lineage>
        <taxon>Eukaryota</taxon>
        <taxon>Metazoa</taxon>
        <taxon>Chordata</taxon>
        <taxon>Craniata</taxon>
        <taxon>Vertebrata</taxon>
        <taxon>Euteleostomi</taxon>
        <taxon>Actinopterygii</taxon>
        <taxon>Neopterygii</taxon>
        <taxon>Teleostei</taxon>
        <taxon>Protacanthopterygii</taxon>
        <taxon>Salmoniformes</taxon>
        <taxon>Salmonidae</taxon>
        <taxon>Salmoninae</taxon>
        <taxon>Salmo</taxon>
    </lineage>
</organism>
<protein>
    <submittedName>
        <fullName evidence="3">1-aminocyclopropane-1-carboxylate synthase-like protein 1</fullName>
    </submittedName>
</protein>
<feature type="compositionally biased region" description="Basic and acidic residues" evidence="1">
    <location>
        <begin position="147"/>
        <end position="157"/>
    </location>
</feature>
<dbReference type="KEGG" id="sasa:106573346"/>
<feature type="region of interest" description="Disordered" evidence="1">
    <location>
        <begin position="124"/>
        <end position="157"/>
    </location>
</feature>
<dbReference type="GeneID" id="106573346"/>
<feature type="region of interest" description="Disordered" evidence="1">
    <location>
        <begin position="1"/>
        <end position="75"/>
    </location>
</feature>
<feature type="compositionally biased region" description="Polar residues" evidence="1">
    <location>
        <begin position="14"/>
        <end position="25"/>
    </location>
</feature>
<dbReference type="Proteomes" id="UP001652741">
    <property type="component" value="Chromosome ssa16"/>
</dbReference>
<dbReference type="AlphaFoldDB" id="A0A1S3MKS2"/>
<proteinExistence type="predicted"/>
<keyword evidence="2" id="KW-1185">Reference proteome</keyword>
<feature type="compositionally biased region" description="Basic and acidic residues" evidence="1">
    <location>
        <begin position="26"/>
        <end position="42"/>
    </location>
</feature>
<accession>A0A1S3MKS2</accession>
<name>A0A1S3MKS2_SALSA</name>
<gene>
    <name evidence="3" type="primary">LOC106573346</name>
</gene>
<sequence length="157" mass="17283">MQRIRNALEETDKATSTPDIGTTNEATEKEGTNMTSKRDTTGSHKAVAVKPTPLPKNTSSSEEPGEKYNPDPDAIPLANEDFVLLDCQTSYPTGSLDSLIGALRQQIRSSDWLEENTPELYGRAGTRAARCVQRSAGQSQEVEEERSEGRGDQKERR</sequence>
<evidence type="ECO:0000256" key="1">
    <source>
        <dbReference type="SAM" id="MobiDB-lite"/>
    </source>
</evidence>
<reference evidence="3" key="1">
    <citation type="submission" date="2025-08" db="UniProtKB">
        <authorList>
            <consortium name="RefSeq"/>
        </authorList>
    </citation>
    <scope>IDENTIFICATION</scope>
</reference>
<dbReference type="RefSeq" id="XP_014003792.1">
    <property type="nucleotide sequence ID" value="XM_014148317.2"/>
</dbReference>